<evidence type="ECO:0000313" key="3">
    <source>
        <dbReference type="Proteomes" id="UP000654075"/>
    </source>
</evidence>
<reference evidence="2" key="1">
    <citation type="submission" date="2021-02" db="EMBL/GenBank/DDBJ databases">
        <authorList>
            <person name="Dougan E. K."/>
            <person name="Rhodes N."/>
            <person name="Thang M."/>
            <person name="Chan C."/>
        </authorList>
    </citation>
    <scope>NUCLEOTIDE SEQUENCE</scope>
</reference>
<comment type="caution">
    <text evidence="2">The sequence shown here is derived from an EMBL/GenBank/DDBJ whole genome shotgun (WGS) entry which is preliminary data.</text>
</comment>
<dbReference type="AlphaFoldDB" id="A0A813DYY1"/>
<sequence>AATSPASSRTLGCCCREACMTFGGHCQPVRQDMLANNNNNNSNNHSKNPKAAVTLPLQPRST</sequence>
<dbReference type="Proteomes" id="UP000654075">
    <property type="component" value="Unassembled WGS sequence"/>
</dbReference>
<organism evidence="2 3">
    <name type="scientific">Polarella glacialis</name>
    <name type="common">Dinoflagellate</name>
    <dbReference type="NCBI Taxonomy" id="89957"/>
    <lineage>
        <taxon>Eukaryota</taxon>
        <taxon>Sar</taxon>
        <taxon>Alveolata</taxon>
        <taxon>Dinophyceae</taxon>
        <taxon>Suessiales</taxon>
        <taxon>Suessiaceae</taxon>
        <taxon>Polarella</taxon>
    </lineage>
</organism>
<protein>
    <submittedName>
        <fullName evidence="2">Uncharacterized protein</fullName>
    </submittedName>
</protein>
<gene>
    <name evidence="2" type="ORF">PGLA1383_LOCUS11871</name>
</gene>
<dbReference type="EMBL" id="CAJNNV010006226">
    <property type="protein sequence ID" value="CAE8593273.1"/>
    <property type="molecule type" value="Genomic_DNA"/>
</dbReference>
<feature type="region of interest" description="Disordered" evidence="1">
    <location>
        <begin position="32"/>
        <end position="62"/>
    </location>
</feature>
<keyword evidence="3" id="KW-1185">Reference proteome</keyword>
<feature type="compositionally biased region" description="Low complexity" evidence="1">
    <location>
        <begin position="36"/>
        <end position="46"/>
    </location>
</feature>
<proteinExistence type="predicted"/>
<accession>A0A813DYY1</accession>
<evidence type="ECO:0000256" key="1">
    <source>
        <dbReference type="SAM" id="MobiDB-lite"/>
    </source>
</evidence>
<evidence type="ECO:0000313" key="2">
    <source>
        <dbReference type="EMBL" id="CAE8593273.1"/>
    </source>
</evidence>
<name>A0A813DYY1_POLGL</name>
<feature type="non-terminal residue" evidence="2">
    <location>
        <position position="1"/>
    </location>
</feature>